<accession>A0A0F7PEE9</accession>
<dbReference type="InterPro" id="IPR009158">
    <property type="entry name" value="G3P_DH_GlpB_su"/>
</dbReference>
<dbReference type="HOGENOM" id="CLU_047793_1_0_2"/>
<dbReference type="NCBIfam" id="TIGR03378">
    <property type="entry name" value="glycerol3P_GlpB"/>
    <property type="match status" value="1"/>
</dbReference>
<evidence type="ECO:0000313" key="8">
    <source>
        <dbReference type="Proteomes" id="UP000069906"/>
    </source>
</evidence>
<keyword evidence="8" id="KW-1185">Reference proteome</keyword>
<dbReference type="EMBL" id="CP008874">
    <property type="protein sequence ID" value="AKH97994.1"/>
    <property type="molecule type" value="Genomic_DNA"/>
</dbReference>
<feature type="domain" description="FAD-dependent oxidoreductase 2 FAD-binding" evidence="4">
    <location>
        <begin position="6"/>
        <end position="405"/>
    </location>
</feature>
<dbReference type="GO" id="GO:0004368">
    <property type="term" value="F:glycerol-3-phosphate dehydrogenase (quinone) activity"/>
    <property type="evidence" value="ECO:0007669"/>
    <property type="project" value="UniProtKB-EC"/>
</dbReference>
<keyword evidence="2" id="KW-0288">FMN</keyword>
<evidence type="ECO:0000313" key="6">
    <source>
        <dbReference type="EMBL" id="ALG82388.1"/>
    </source>
</evidence>
<reference evidence="7" key="2">
    <citation type="submission" date="2015-05" db="EMBL/GenBank/DDBJ databases">
        <title>Complete genome sequence of Halanaeroarchaeum sulfurireducens type strain M27-SA2, a sulfate-reducer haloarchaeon from marine anoxic lake Medee.</title>
        <authorList>
            <person name="Messina E."/>
            <person name="Kublanov I.V."/>
            <person name="Toshchakov S."/>
            <person name="Arcadi E."/>
            <person name="La Spada G."/>
            <person name="La Cono V."/>
            <person name="Yakimov M.M."/>
        </authorList>
    </citation>
    <scope>NUCLEOTIDE SEQUENCE [LARGE SCALE GENOMIC DNA]</scope>
    <source>
        <strain evidence="7">M27-SA2</strain>
    </source>
</reference>
<dbReference type="Pfam" id="PF00890">
    <property type="entry name" value="FAD_binding_2"/>
    <property type="match status" value="1"/>
</dbReference>
<evidence type="ECO:0000256" key="1">
    <source>
        <dbReference type="ARBA" id="ARBA00022630"/>
    </source>
</evidence>
<dbReference type="GeneID" id="26010844"/>
<dbReference type="InterPro" id="IPR003953">
    <property type="entry name" value="FAD-dep_OxRdtase_2_FAD-bd"/>
</dbReference>
<keyword evidence="3 5" id="KW-0560">Oxidoreductase</keyword>
<gene>
    <name evidence="5" type="primary">glpB</name>
    <name evidence="6" type="ORF">HLASA_1502</name>
    <name evidence="5" type="ORF">HLASF_1515</name>
</gene>
<dbReference type="Proteomes" id="UP000069906">
    <property type="component" value="Chromosome"/>
</dbReference>
<reference evidence="6 7" key="3">
    <citation type="journal article" date="2016" name="Stand. Genomic Sci.">
        <title>Complete genome sequence of 'Halanaeroarchaeum sulfurireducens' M27-SA2, a sulfur-reducing and acetate-oxidizing haloarchaeon from the deep-sea hypersaline anoxic lake Medee.</title>
        <authorList>
            <person name="Messina E."/>
            <person name="Sorokin D.Y."/>
            <person name="Kublanov I.V."/>
            <person name="Toshchakov S."/>
            <person name="Lopatina A."/>
            <person name="Arcadi E."/>
            <person name="Smedile F."/>
            <person name="La Spada G."/>
            <person name="La Cono V."/>
            <person name="Yakimov M.M."/>
        </authorList>
    </citation>
    <scope>NUCLEOTIDE SEQUENCE [LARGE SCALE GENOMIC DNA]</scope>
    <source>
        <strain evidence="6 7">M27-SA2</strain>
    </source>
</reference>
<dbReference type="OrthoDB" id="197288at2157"/>
<dbReference type="AlphaFoldDB" id="A0A0F7PEE9"/>
<keyword evidence="1" id="KW-0285">Flavoprotein</keyword>
<dbReference type="Gene3D" id="3.50.50.60">
    <property type="entry name" value="FAD/NAD(P)-binding domain"/>
    <property type="match status" value="1"/>
</dbReference>
<dbReference type="STRING" id="1604004.HLASA_1502"/>
<evidence type="ECO:0000256" key="2">
    <source>
        <dbReference type="ARBA" id="ARBA00022643"/>
    </source>
</evidence>
<organism evidence="5 8">
    <name type="scientific">Halanaeroarchaeum sulfurireducens</name>
    <dbReference type="NCBI Taxonomy" id="1604004"/>
    <lineage>
        <taxon>Archaea</taxon>
        <taxon>Methanobacteriati</taxon>
        <taxon>Methanobacteriota</taxon>
        <taxon>Stenosarchaea group</taxon>
        <taxon>Halobacteria</taxon>
        <taxon>Halobacteriales</taxon>
        <taxon>Halobacteriaceae</taxon>
        <taxon>Halanaeroarchaeum</taxon>
    </lineage>
</organism>
<evidence type="ECO:0000256" key="3">
    <source>
        <dbReference type="ARBA" id="ARBA00023002"/>
    </source>
</evidence>
<dbReference type="EMBL" id="CP011564">
    <property type="protein sequence ID" value="ALG82388.1"/>
    <property type="molecule type" value="Genomic_DNA"/>
</dbReference>
<evidence type="ECO:0000313" key="7">
    <source>
        <dbReference type="Proteomes" id="UP000060390"/>
    </source>
</evidence>
<protein>
    <submittedName>
        <fullName evidence="5">Anaerobic glycerol-3-phosphate dehydrogenase subunit B</fullName>
        <ecNumber evidence="5">1.1.5.3</ecNumber>
    </submittedName>
</protein>
<dbReference type="RefSeq" id="WP_054519757.1">
    <property type="nucleotide sequence ID" value="NZ_CP008874.1"/>
</dbReference>
<dbReference type="EC" id="1.1.5.3" evidence="5"/>
<dbReference type="PIRSF" id="PIRSF000141">
    <property type="entry name" value="Anaerobic_G3P_dh"/>
    <property type="match status" value="1"/>
</dbReference>
<dbReference type="GO" id="GO:0009331">
    <property type="term" value="C:glycerol-3-phosphate dehydrogenase (FAD) complex"/>
    <property type="evidence" value="ECO:0007669"/>
    <property type="project" value="InterPro"/>
</dbReference>
<evidence type="ECO:0000259" key="4">
    <source>
        <dbReference type="Pfam" id="PF00890"/>
    </source>
</evidence>
<dbReference type="NCBIfam" id="NF003722">
    <property type="entry name" value="PRK05329.1-5"/>
    <property type="match status" value="1"/>
</dbReference>
<dbReference type="Proteomes" id="UP000060390">
    <property type="component" value="Chromosome"/>
</dbReference>
<dbReference type="KEGG" id="hsu:HLASF_1515"/>
<dbReference type="KEGG" id="hsf:HLASA_1502"/>
<proteinExistence type="predicted"/>
<dbReference type="PRINTS" id="PR00368">
    <property type="entry name" value="FADPNR"/>
</dbReference>
<sequence>MTRDWDVVVVGGGLAGRMAALAASDAGASVHVVSAAEGELRHGSAMVDVLGYAPASGEPIARPFEHLADLPPAHPYSLLGEGTIRRAMAFLCDRLGDRYRGLDSDRNTLLSSQLGIPIPAFGYPTTVELGSLSRQGDVLLVDVRPLPDFDAAIAARNLDRAGVPATVDAVSIDLTDVLAGDVSRLRVAQRLDVEMGQKPSERDLLPALHEALHDRSMGYDRVGLPAVLGIERAEWVRKMTAEPLESEVFEIPTGPQSVLGIRFDRKLDEALSRADVYQTQGPRVVDYRASDGHVSAIAIDREGATEWIRGQHFVLATGGLVGGGLDQRDDELFDPVFDVPVDGPAGAWTAADPFQTQPFARVGVQVDDGLRPLDASGEPSHANLRAVGDVLGGFDPVAEGSGAGIAAATGYAAGRWAATGGRP</sequence>
<evidence type="ECO:0000313" key="5">
    <source>
        <dbReference type="EMBL" id="AKH97994.1"/>
    </source>
</evidence>
<dbReference type="SUPFAM" id="SSF51905">
    <property type="entry name" value="FAD/NAD(P)-binding domain"/>
    <property type="match status" value="1"/>
</dbReference>
<reference evidence="5 8" key="1">
    <citation type="journal article" date="2015" name="ISME J.">
        <title>Elemental sulfur and acetate can support life of a novel strictly anaerobic haloarchaeon.</title>
        <authorList>
            <person name="Sorokin D.Y."/>
            <person name="Kublanov I.V."/>
            <person name="Gavrilov S.N."/>
            <person name="Rojo D."/>
            <person name="Roman P."/>
            <person name="Golyshin P.N."/>
            <person name="Slepak V.Z."/>
            <person name="Smedile F."/>
            <person name="Ferrer M."/>
            <person name="Messina E."/>
            <person name="La Cono V."/>
            <person name="Yakimov M.M."/>
        </authorList>
    </citation>
    <scope>NUCLEOTIDE SEQUENCE [LARGE SCALE GENOMIC DNA]</scope>
    <source>
        <strain evidence="5 8">HSR2</strain>
    </source>
</reference>
<dbReference type="InterPro" id="IPR036188">
    <property type="entry name" value="FAD/NAD-bd_sf"/>
</dbReference>
<name>A0A0F7PEE9_9EURY</name>